<evidence type="ECO:0000259" key="10">
    <source>
        <dbReference type="PROSITE" id="PS51755"/>
    </source>
</evidence>
<dbReference type="Gene3D" id="1.10.10.10">
    <property type="entry name" value="Winged helix-like DNA-binding domain superfamily/Winged helix DNA-binding domain"/>
    <property type="match status" value="1"/>
</dbReference>
<dbReference type="PROSITE" id="PS50110">
    <property type="entry name" value="RESPONSE_REGULATORY"/>
    <property type="match status" value="1"/>
</dbReference>
<dbReference type="PANTHER" id="PTHR48111">
    <property type="entry name" value="REGULATOR OF RPOS"/>
    <property type="match status" value="1"/>
</dbReference>
<evidence type="ECO:0000313" key="12">
    <source>
        <dbReference type="Proteomes" id="UP000198935"/>
    </source>
</evidence>
<dbReference type="AlphaFoldDB" id="A0A1H3PR36"/>
<reference evidence="12" key="1">
    <citation type="submission" date="2016-10" db="EMBL/GenBank/DDBJ databases">
        <authorList>
            <person name="Varghese N."/>
            <person name="Submissions S."/>
        </authorList>
    </citation>
    <scope>NUCLEOTIDE SEQUENCE [LARGE SCALE GENOMIC DNA]</scope>
    <source>
        <strain evidence="12">SP</strain>
    </source>
</reference>
<dbReference type="GO" id="GO:0032993">
    <property type="term" value="C:protein-DNA complex"/>
    <property type="evidence" value="ECO:0007669"/>
    <property type="project" value="TreeGrafter"/>
</dbReference>
<sequence>MKKLVLIVEKQIEVSEQLHPLLESNGFEKLTAHDLESAVKIVQTYSPQIILAELDYSYVNGLDLCRQLRNEKNDWTPIILISAKDDEVDAVLGLELGADDYVIKPIKPKELVARMKSILRRGNLCCLQGGYKQENQWEKGKIFNGNLAIDPDHFMVYLEDEPVNLTRKEYEILYYLFINKGKVLTRQQLINELSAEDMMLDERIIDVFISRIRQKIEPHRKNPVYIKTVRQMGYMMKDMDVSGAAQTHT</sequence>
<evidence type="ECO:0000256" key="6">
    <source>
        <dbReference type="ARBA" id="ARBA00023163"/>
    </source>
</evidence>
<dbReference type="Proteomes" id="UP000198935">
    <property type="component" value="Unassembled WGS sequence"/>
</dbReference>
<evidence type="ECO:0000256" key="3">
    <source>
        <dbReference type="ARBA" id="ARBA00023012"/>
    </source>
</evidence>
<dbReference type="EMBL" id="FNPI01000005">
    <property type="protein sequence ID" value="SDZ03506.1"/>
    <property type="molecule type" value="Genomic_DNA"/>
</dbReference>
<dbReference type="SUPFAM" id="SSF52172">
    <property type="entry name" value="CheY-like"/>
    <property type="match status" value="1"/>
</dbReference>
<evidence type="ECO:0000256" key="5">
    <source>
        <dbReference type="ARBA" id="ARBA00023125"/>
    </source>
</evidence>
<dbReference type="PROSITE" id="PS51755">
    <property type="entry name" value="OMPR_PHOB"/>
    <property type="match status" value="1"/>
</dbReference>
<dbReference type="InterPro" id="IPR036388">
    <property type="entry name" value="WH-like_DNA-bd_sf"/>
</dbReference>
<evidence type="ECO:0000256" key="8">
    <source>
        <dbReference type="PROSITE-ProRule" id="PRU01091"/>
    </source>
</evidence>
<protein>
    <submittedName>
        <fullName evidence="11">Two-component system, OmpR family, alkaline phosphatase synthesis response regulator PhoP</fullName>
    </submittedName>
</protein>
<keyword evidence="3" id="KW-0902">Two-component regulatory system</keyword>
<dbReference type="PANTHER" id="PTHR48111:SF40">
    <property type="entry name" value="PHOSPHATE REGULON TRANSCRIPTIONAL REGULATORY PROTEIN PHOB"/>
    <property type="match status" value="1"/>
</dbReference>
<keyword evidence="4" id="KW-0805">Transcription regulation</keyword>
<dbReference type="OrthoDB" id="2964892at2"/>
<dbReference type="InterPro" id="IPR016032">
    <property type="entry name" value="Sig_transdc_resp-reg_C-effctor"/>
</dbReference>
<gene>
    <name evidence="11" type="ORF">SAMN05421736_105163</name>
</gene>
<evidence type="ECO:0000256" key="2">
    <source>
        <dbReference type="ARBA" id="ARBA00022553"/>
    </source>
</evidence>
<dbReference type="STRING" id="1503961.SAMN05421736_105163"/>
<keyword evidence="12" id="KW-1185">Reference proteome</keyword>
<proteinExistence type="predicted"/>
<evidence type="ECO:0000313" key="11">
    <source>
        <dbReference type="EMBL" id="SDZ03506.1"/>
    </source>
</evidence>
<dbReference type="CDD" id="cd00383">
    <property type="entry name" value="trans_reg_C"/>
    <property type="match status" value="1"/>
</dbReference>
<evidence type="ECO:0000259" key="9">
    <source>
        <dbReference type="PROSITE" id="PS50110"/>
    </source>
</evidence>
<dbReference type="SMART" id="SM00448">
    <property type="entry name" value="REC"/>
    <property type="match status" value="1"/>
</dbReference>
<keyword evidence="2" id="KW-0597">Phosphoprotein</keyword>
<dbReference type="Gene3D" id="3.40.50.2300">
    <property type="match status" value="1"/>
</dbReference>
<comment type="subcellular location">
    <subcellularLocation>
        <location evidence="1">Cytoplasm</location>
    </subcellularLocation>
</comment>
<dbReference type="SUPFAM" id="SSF46894">
    <property type="entry name" value="C-terminal effector domain of the bipartite response regulators"/>
    <property type="match status" value="1"/>
</dbReference>
<dbReference type="Gene3D" id="6.10.250.690">
    <property type="match status" value="1"/>
</dbReference>
<organism evidence="11 12">
    <name type="scientific">Evansella caseinilytica</name>
    <dbReference type="NCBI Taxonomy" id="1503961"/>
    <lineage>
        <taxon>Bacteria</taxon>
        <taxon>Bacillati</taxon>
        <taxon>Bacillota</taxon>
        <taxon>Bacilli</taxon>
        <taxon>Bacillales</taxon>
        <taxon>Bacillaceae</taxon>
        <taxon>Evansella</taxon>
    </lineage>
</organism>
<dbReference type="InterPro" id="IPR001867">
    <property type="entry name" value="OmpR/PhoB-type_DNA-bd"/>
</dbReference>
<accession>A0A1H3PR36</accession>
<feature type="domain" description="OmpR/PhoB-type" evidence="10">
    <location>
        <begin position="139"/>
        <end position="238"/>
    </location>
</feature>
<dbReference type="GO" id="GO:0005829">
    <property type="term" value="C:cytosol"/>
    <property type="evidence" value="ECO:0007669"/>
    <property type="project" value="TreeGrafter"/>
</dbReference>
<dbReference type="InterPro" id="IPR011006">
    <property type="entry name" value="CheY-like_superfamily"/>
</dbReference>
<feature type="domain" description="Response regulatory" evidence="9">
    <location>
        <begin position="4"/>
        <end position="119"/>
    </location>
</feature>
<dbReference type="SMART" id="SM00862">
    <property type="entry name" value="Trans_reg_C"/>
    <property type="match status" value="1"/>
</dbReference>
<evidence type="ECO:0000256" key="7">
    <source>
        <dbReference type="PROSITE-ProRule" id="PRU00169"/>
    </source>
</evidence>
<dbReference type="GO" id="GO:0000156">
    <property type="term" value="F:phosphorelay response regulator activity"/>
    <property type="evidence" value="ECO:0007669"/>
    <property type="project" value="TreeGrafter"/>
</dbReference>
<evidence type="ECO:0000256" key="4">
    <source>
        <dbReference type="ARBA" id="ARBA00023015"/>
    </source>
</evidence>
<name>A0A1H3PR36_9BACI</name>
<dbReference type="Pfam" id="PF00072">
    <property type="entry name" value="Response_reg"/>
    <property type="match status" value="1"/>
</dbReference>
<feature type="DNA-binding region" description="OmpR/PhoB-type" evidence="8">
    <location>
        <begin position="139"/>
        <end position="238"/>
    </location>
</feature>
<dbReference type="GO" id="GO:0000976">
    <property type="term" value="F:transcription cis-regulatory region binding"/>
    <property type="evidence" value="ECO:0007669"/>
    <property type="project" value="TreeGrafter"/>
</dbReference>
<keyword evidence="6" id="KW-0804">Transcription</keyword>
<comment type="caution">
    <text evidence="7">Lacks conserved residue(s) required for the propagation of feature annotation.</text>
</comment>
<dbReference type="GO" id="GO:0006355">
    <property type="term" value="P:regulation of DNA-templated transcription"/>
    <property type="evidence" value="ECO:0007669"/>
    <property type="project" value="InterPro"/>
</dbReference>
<dbReference type="InterPro" id="IPR001789">
    <property type="entry name" value="Sig_transdc_resp-reg_receiver"/>
</dbReference>
<keyword evidence="5 8" id="KW-0238">DNA-binding</keyword>
<dbReference type="InterPro" id="IPR039420">
    <property type="entry name" value="WalR-like"/>
</dbReference>
<evidence type="ECO:0000256" key="1">
    <source>
        <dbReference type="ARBA" id="ARBA00004496"/>
    </source>
</evidence>
<dbReference type="Pfam" id="PF00486">
    <property type="entry name" value="Trans_reg_C"/>
    <property type="match status" value="1"/>
</dbReference>